<reference evidence="3" key="1">
    <citation type="journal article" date="2019" name="Int. J. Syst. Evol. Microbiol.">
        <title>The Global Catalogue of Microorganisms (GCM) 10K type strain sequencing project: providing services to taxonomists for standard genome sequencing and annotation.</title>
        <authorList>
            <consortium name="The Broad Institute Genomics Platform"/>
            <consortium name="The Broad Institute Genome Sequencing Center for Infectious Disease"/>
            <person name="Wu L."/>
            <person name="Ma J."/>
        </authorList>
    </citation>
    <scope>NUCLEOTIDE SEQUENCE [LARGE SCALE GENOMIC DNA]</scope>
    <source>
        <strain evidence="3">CCUG 56698</strain>
    </source>
</reference>
<gene>
    <name evidence="2" type="ORF">ACFQWG_07760</name>
</gene>
<dbReference type="GO" id="GO:0032259">
    <property type="term" value="P:methylation"/>
    <property type="evidence" value="ECO:0007669"/>
    <property type="project" value="UniProtKB-KW"/>
</dbReference>
<dbReference type="GO" id="GO:0008168">
    <property type="term" value="F:methyltransferase activity"/>
    <property type="evidence" value="ECO:0007669"/>
    <property type="project" value="UniProtKB-KW"/>
</dbReference>
<sequence>MGPVTSTLTPVISSPGWELLAALEAMPDRADMDPMRLGRSLREQGVAPDVAAGVLAQLSLRDRAESKFGRFARTMVLTRDGLEQATRMVVAALHAQRFLDAGATRVADLGCGIGGDALAMAGLGLGVLAFDVDEDAAVAAAANLRAFPGASVRRGDARDLEPGGLVAEGVDALFADPARRTGQALGARRLLAPEQWSPPLSWVLGWRGSFDRIGVKLAPGVPHAALPDDCHVQWTSVDGDLVEAALWTPALAPEGPGRSARVIRSGRSHILREARTGDGGAAEGDARDLRAHGASSEVRRAPDGPIASMVAEPDPAVIRAGLVARLAEDLDAHLLSPGIAWLTGDDLPGTAFASRFEVLDVVPLRIAAIDRALALLDIGRVEVKKRGADVDPQAIRAGLRLTGSGEATVIATRVAGRHRAVIARRCRSSAPHD</sequence>
<accession>A0ABW2SMM9</accession>
<dbReference type="Proteomes" id="UP001596527">
    <property type="component" value="Unassembled WGS sequence"/>
</dbReference>
<keyword evidence="2" id="KW-0808">Transferase</keyword>
<comment type="caution">
    <text evidence="2">The sequence shown here is derived from an EMBL/GenBank/DDBJ whole genome shotgun (WGS) entry which is preliminary data.</text>
</comment>
<evidence type="ECO:0000313" key="3">
    <source>
        <dbReference type="Proteomes" id="UP001596527"/>
    </source>
</evidence>
<dbReference type="SUPFAM" id="SSF53335">
    <property type="entry name" value="S-adenosyl-L-methionine-dependent methyltransferases"/>
    <property type="match status" value="1"/>
</dbReference>
<dbReference type="Gene3D" id="3.40.50.150">
    <property type="entry name" value="Vaccinia Virus protein VP39"/>
    <property type="match status" value="1"/>
</dbReference>
<organism evidence="2 3">
    <name type="scientific">Schaalia naturae</name>
    <dbReference type="NCBI Taxonomy" id="635203"/>
    <lineage>
        <taxon>Bacteria</taxon>
        <taxon>Bacillati</taxon>
        <taxon>Actinomycetota</taxon>
        <taxon>Actinomycetes</taxon>
        <taxon>Actinomycetales</taxon>
        <taxon>Actinomycetaceae</taxon>
        <taxon>Schaalia</taxon>
    </lineage>
</organism>
<dbReference type="InterPro" id="IPR029063">
    <property type="entry name" value="SAM-dependent_MTases_sf"/>
</dbReference>
<dbReference type="RefSeq" id="WP_380973991.1">
    <property type="nucleotide sequence ID" value="NZ_JBHTEF010000001.1"/>
</dbReference>
<name>A0ABW2SMM9_9ACTO</name>
<feature type="domain" description="THUMP-like" evidence="1">
    <location>
        <begin position="354"/>
        <end position="425"/>
    </location>
</feature>
<evidence type="ECO:0000259" key="1">
    <source>
        <dbReference type="Pfam" id="PF18096"/>
    </source>
</evidence>
<keyword evidence="3" id="KW-1185">Reference proteome</keyword>
<evidence type="ECO:0000313" key="2">
    <source>
        <dbReference type="EMBL" id="MFC7581091.1"/>
    </source>
</evidence>
<proteinExistence type="predicted"/>
<dbReference type="Pfam" id="PF18096">
    <property type="entry name" value="Thump_like"/>
    <property type="match status" value="1"/>
</dbReference>
<keyword evidence="2" id="KW-0489">Methyltransferase</keyword>
<dbReference type="InterPro" id="IPR041497">
    <property type="entry name" value="Thump-like"/>
</dbReference>
<dbReference type="EMBL" id="JBHTEF010000001">
    <property type="protein sequence ID" value="MFC7581091.1"/>
    <property type="molecule type" value="Genomic_DNA"/>
</dbReference>
<protein>
    <submittedName>
        <fullName evidence="2">SAM-dependent methyltransferase</fullName>
    </submittedName>
</protein>